<proteinExistence type="predicted"/>
<evidence type="ECO:0000313" key="4">
    <source>
        <dbReference type="Proteomes" id="UP001596977"/>
    </source>
</evidence>
<feature type="chain" id="PRO_5046518696" evidence="1">
    <location>
        <begin position="16"/>
        <end position="184"/>
    </location>
</feature>
<organism evidence="3 4">
    <name type="scientific">Sphingomonas canadensis</name>
    <dbReference type="NCBI Taxonomy" id="1219257"/>
    <lineage>
        <taxon>Bacteria</taxon>
        <taxon>Pseudomonadati</taxon>
        <taxon>Pseudomonadota</taxon>
        <taxon>Alphaproteobacteria</taxon>
        <taxon>Sphingomonadales</taxon>
        <taxon>Sphingomonadaceae</taxon>
        <taxon>Sphingomonas</taxon>
    </lineage>
</organism>
<feature type="domain" description="Flagella basal body P-ring formation protein FlgA SAF" evidence="2">
    <location>
        <begin position="119"/>
        <end position="176"/>
    </location>
</feature>
<name>A0ABW3H2A4_9SPHN</name>
<dbReference type="RefSeq" id="WP_264942498.1">
    <property type="nucleotide sequence ID" value="NZ_JAPDRA010000001.1"/>
</dbReference>
<evidence type="ECO:0000256" key="1">
    <source>
        <dbReference type="SAM" id="SignalP"/>
    </source>
</evidence>
<reference evidence="4" key="1">
    <citation type="journal article" date="2019" name="Int. J. Syst. Evol. Microbiol.">
        <title>The Global Catalogue of Microorganisms (GCM) 10K type strain sequencing project: providing services to taxonomists for standard genome sequencing and annotation.</title>
        <authorList>
            <consortium name="The Broad Institute Genomics Platform"/>
            <consortium name="The Broad Institute Genome Sequencing Center for Infectious Disease"/>
            <person name="Wu L."/>
            <person name="Ma J."/>
        </authorList>
    </citation>
    <scope>NUCLEOTIDE SEQUENCE [LARGE SCALE GENOMIC DNA]</scope>
    <source>
        <strain evidence="4">CCUG 62982</strain>
    </source>
</reference>
<keyword evidence="3" id="KW-0282">Flagellum</keyword>
<sequence length="184" mass="19279">MLLFVALAAAAPAAAAPEPFQSTRVLDMIVAQFTGHGIGEEGGARLPVDPRLKLAACAAPQLSWFGEDRDAVMVRCMAPEWKIYVSVKAAPKPRPAVVAPIAPAPAPVRVERPAPPPKPEVVVRRGDTVTIEVGAPGFSITRQGMAMSDAPAGGRIQVKVDDKKPPIQVVVVEAGRATLPGWGE</sequence>
<comment type="caution">
    <text evidence="3">The sequence shown here is derived from an EMBL/GenBank/DDBJ whole genome shotgun (WGS) entry which is preliminary data.</text>
</comment>
<feature type="signal peptide" evidence="1">
    <location>
        <begin position="1"/>
        <end position="15"/>
    </location>
</feature>
<evidence type="ECO:0000259" key="2">
    <source>
        <dbReference type="Pfam" id="PF13144"/>
    </source>
</evidence>
<dbReference type="GO" id="GO:0016874">
    <property type="term" value="F:ligase activity"/>
    <property type="evidence" value="ECO:0007669"/>
    <property type="project" value="UniProtKB-KW"/>
</dbReference>
<dbReference type="Proteomes" id="UP001596977">
    <property type="component" value="Unassembled WGS sequence"/>
</dbReference>
<dbReference type="Pfam" id="PF13144">
    <property type="entry name" value="ChapFlgA"/>
    <property type="match status" value="1"/>
</dbReference>
<dbReference type="InterPro" id="IPR017585">
    <property type="entry name" value="SAF_FlgA"/>
</dbReference>
<accession>A0ABW3H2A4</accession>
<dbReference type="EMBL" id="JBHTJG010000001">
    <property type="protein sequence ID" value="MFD0945252.1"/>
    <property type="molecule type" value="Genomic_DNA"/>
</dbReference>
<dbReference type="Gene3D" id="2.30.30.760">
    <property type="match status" value="1"/>
</dbReference>
<keyword evidence="1" id="KW-0732">Signal</keyword>
<keyword evidence="3" id="KW-0969">Cilium</keyword>
<keyword evidence="3" id="KW-0436">Ligase</keyword>
<keyword evidence="3" id="KW-0966">Cell projection</keyword>
<evidence type="ECO:0000313" key="3">
    <source>
        <dbReference type="EMBL" id="MFD0945252.1"/>
    </source>
</evidence>
<protein>
    <submittedName>
        <fullName evidence="3">Flagella basal body P-ring formation protein FlgA</fullName>
    </submittedName>
</protein>
<gene>
    <name evidence="3" type="ORF">ACFQ1E_02755</name>
</gene>
<keyword evidence="4" id="KW-1185">Reference proteome</keyword>